<gene>
    <name evidence="1" type="ORF">BP00DRAFT_49976</name>
</gene>
<dbReference type="AlphaFoldDB" id="A0A2V5HYJ3"/>
<dbReference type="Proteomes" id="UP000248817">
    <property type="component" value="Unassembled WGS sequence"/>
</dbReference>
<evidence type="ECO:0000313" key="2">
    <source>
        <dbReference type="Proteomes" id="UP000248817"/>
    </source>
</evidence>
<organism evidence="1 2">
    <name type="scientific">Aspergillus indologenus CBS 114.80</name>
    <dbReference type="NCBI Taxonomy" id="1450541"/>
    <lineage>
        <taxon>Eukaryota</taxon>
        <taxon>Fungi</taxon>
        <taxon>Dikarya</taxon>
        <taxon>Ascomycota</taxon>
        <taxon>Pezizomycotina</taxon>
        <taxon>Eurotiomycetes</taxon>
        <taxon>Eurotiomycetidae</taxon>
        <taxon>Eurotiales</taxon>
        <taxon>Aspergillaceae</taxon>
        <taxon>Aspergillus</taxon>
        <taxon>Aspergillus subgen. Circumdati</taxon>
    </lineage>
</organism>
<dbReference type="EMBL" id="KZ825588">
    <property type="protein sequence ID" value="PYI26693.1"/>
    <property type="molecule type" value="Genomic_DNA"/>
</dbReference>
<name>A0A2V5HYJ3_9EURO</name>
<sequence>MMIGIHTAERGAKATATQSAVGRTSSSLPPYCQSGVSRFQMAVSRLSRNGGIRCFFSAGIVCFLPPSLSPSLFCLVKSSSQDIKRRRRSRERLENRGRKGRGRSLQCFYLESRPLAHCCSEIILHSGRNGWVAAPMLPFPISVRSARDSLDCNQTHCLSPTQDILWLSLDPPVSNQG</sequence>
<protein>
    <submittedName>
        <fullName evidence="1">Uncharacterized protein</fullName>
    </submittedName>
</protein>
<evidence type="ECO:0000313" key="1">
    <source>
        <dbReference type="EMBL" id="PYI26693.1"/>
    </source>
</evidence>
<proteinExistence type="predicted"/>
<reference evidence="1 2" key="1">
    <citation type="submission" date="2018-02" db="EMBL/GenBank/DDBJ databases">
        <title>The genomes of Aspergillus section Nigri reveals drivers in fungal speciation.</title>
        <authorList>
            <consortium name="DOE Joint Genome Institute"/>
            <person name="Vesth T.C."/>
            <person name="Nybo J."/>
            <person name="Theobald S."/>
            <person name="Brandl J."/>
            <person name="Frisvad J.C."/>
            <person name="Nielsen K.F."/>
            <person name="Lyhne E.K."/>
            <person name="Kogle M.E."/>
            <person name="Kuo A."/>
            <person name="Riley R."/>
            <person name="Clum A."/>
            <person name="Nolan M."/>
            <person name="Lipzen A."/>
            <person name="Salamov A."/>
            <person name="Henrissat B."/>
            <person name="Wiebenga A."/>
            <person name="De vries R.P."/>
            <person name="Grigoriev I.V."/>
            <person name="Mortensen U.H."/>
            <person name="Andersen M.R."/>
            <person name="Baker S.E."/>
        </authorList>
    </citation>
    <scope>NUCLEOTIDE SEQUENCE [LARGE SCALE GENOMIC DNA]</scope>
    <source>
        <strain evidence="1 2">CBS 114.80</strain>
    </source>
</reference>
<keyword evidence="2" id="KW-1185">Reference proteome</keyword>
<accession>A0A2V5HYJ3</accession>